<dbReference type="EMBL" id="BDDD01000114">
    <property type="protein sequence ID" value="GAV59469.1"/>
    <property type="molecule type" value="Genomic_DNA"/>
</dbReference>
<protein>
    <submittedName>
        <fullName evidence="4">Sulfotransfer_1 domain-containing protein</fullName>
    </submittedName>
</protein>
<evidence type="ECO:0000256" key="2">
    <source>
        <dbReference type="ARBA" id="ARBA00022679"/>
    </source>
</evidence>
<dbReference type="Proteomes" id="UP000187406">
    <property type="component" value="Unassembled WGS sequence"/>
</dbReference>
<dbReference type="InterPro" id="IPR027417">
    <property type="entry name" value="P-loop_NTPase"/>
</dbReference>
<dbReference type="InterPro" id="IPR000863">
    <property type="entry name" value="Sulfotransferase_dom"/>
</dbReference>
<dbReference type="PANTHER" id="PTHR11783">
    <property type="entry name" value="SULFOTRANSFERASE SULT"/>
    <property type="match status" value="1"/>
</dbReference>
<sequence length="612" mass="70449">WHSDMYEYQGFWYDSMLLQGLILAQDLFRAQSSDIFLCSHPKTGTTWLKALTFAIATRTQFDESSSPLLTKMPHDCIPSLELDLLKLLNQRDPETHFLATHFPYSSLPKSIIASGCKIVYVCRDPRDTFVSIWKFAEKILFKHTEPIPVEEAFEMFCDGVSHYGPYWEHVLGFWRASLESPEKILFLKYEELKKDPTSYVKKLADFYGHPFSVEEEEKGVIENIVKMCSFENLSNLEVNKTGKHMLDTPFPIENNLFFRKGKVGDWKDCLTDEMAERLSQIVEQKLSGSGLTLTKTQNLVSVGTMADASVNFASDKTSWWHSDMYEYQGFWYDSMLLQGLILAQDLFRAQSSDIFLCSHPKTGTTWLKALTFAIATRTQFDESSSPLLTKMPHDCIPSLELDLLKLLNQRDPETHFLATHFPYSSLPKSIIASGCKIVYVCRDPRDTFVSIWKFAEKILFKHTEPIPVEEAFEMFCQGVSIYGPYWEHVLGFWRASLESPEKILFLKYEELKKDPALYVKKLADFYGRPFSVEEEEKGVIENIVKMCSFENLSNLEVNKTGKHMLDTPFPIENNLFFRKGKVGDWKDCLTDEMAERLSQIVEQKLSGSGLTL</sequence>
<dbReference type="Pfam" id="PF00685">
    <property type="entry name" value="Sulfotransfer_1"/>
    <property type="match status" value="2"/>
</dbReference>
<feature type="non-terminal residue" evidence="4">
    <location>
        <position position="1"/>
    </location>
</feature>
<feature type="domain" description="Sulfotransferase" evidence="3">
    <location>
        <begin position="352"/>
        <end position="609"/>
    </location>
</feature>
<accession>A0A1Q3AUT5</accession>
<keyword evidence="5" id="KW-1185">Reference proteome</keyword>
<reference evidence="5" key="1">
    <citation type="submission" date="2016-04" db="EMBL/GenBank/DDBJ databases">
        <title>Cephalotus genome sequencing.</title>
        <authorList>
            <person name="Fukushima K."/>
            <person name="Hasebe M."/>
            <person name="Fang X."/>
        </authorList>
    </citation>
    <scope>NUCLEOTIDE SEQUENCE [LARGE SCALE GENOMIC DNA]</scope>
    <source>
        <strain evidence="5">cv. St1</strain>
    </source>
</reference>
<dbReference type="OrthoDB" id="205623at2759"/>
<feature type="non-terminal residue" evidence="4">
    <location>
        <position position="612"/>
    </location>
</feature>
<dbReference type="GO" id="GO:0008146">
    <property type="term" value="F:sulfotransferase activity"/>
    <property type="evidence" value="ECO:0007669"/>
    <property type="project" value="InterPro"/>
</dbReference>
<gene>
    <name evidence="4" type="ORF">CFOL_v3_03000</name>
</gene>
<dbReference type="SUPFAM" id="SSF52540">
    <property type="entry name" value="P-loop containing nucleoside triphosphate hydrolases"/>
    <property type="match status" value="2"/>
</dbReference>
<evidence type="ECO:0000313" key="4">
    <source>
        <dbReference type="EMBL" id="GAV59469.1"/>
    </source>
</evidence>
<evidence type="ECO:0000256" key="1">
    <source>
        <dbReference type="ARBA" id="ARBA00005771"/>
    </source>
</evidence>
<feature type="domain" description="Sulfotransferase" evidence="3">
    <location>
        <begin position="33"/>
        <end position="290"/>
    </location>
</feature>
<evidence type="ECO:0000313" key="5">
    <source>
        <dbReference type="Proteomes" id="UP000187406"/>
    </source>
</evidence>
<organism evidence="4 5">
    <name type="scientific">Cephalotus follicularis</name>
    <name type="common">Albany pitcher plant</name>
    <dbReference type="NCBI Taxonomy" id="3775"/>
    <lineage>
        <taxon>Eukaryota</taxon>
        <taxon>Viridiplantae</taxon>
        <taxon>Streptophyta</taxon>
        <taxon>Embryophyta</taxon>
        <taxon>Tracheophyta</taxon>
        <taxon>Spermatophyta</taxon>
        <taxon>Magnoliopsida</taxon>
        <taxon>eudicotyledons</taxon>
        <taxon>Gunneridae</taxon>
        <taxon>Pentapetalae</taxon>
        <taxon>rosids</taxon>
        <taxon>fabids</taxon>
        <taxon>Oxalidales</taxon>
        <taxon>Cephalotaceae</taxon>
        <taxon>Cephalotus</taxon>
    </lineage>
</organism>
<dbReference type="AlphaFoldDB" id="A0A1Q3AUT5"/>
<dbReference type="InParanoid" id="A0A1Q3AUT5"/>
<dbReference type="Gene3D" id="3.40.50.300">
    <property type="entry name" value="P-loop containing nucleotide triphosphate hydrolases"/>
    <property type="match status" value="2"/>
</dbReference>
<name>A0A1Q3AUT5_CEPFO</name>
<evidence type="ECO:0000259" key="3">
    <source>
        <dbReference type="Pfam" id="PF00685"/>
    </source>
</evidence>
<keyword evidence="2" id="KW-0808">Transferase</keyword>
<comment type="similarity">
    <text evidence="1">Belongs to the sulfotransferase 1 family.</text>
</comment>
<comment type="caution">
    <text evidence="4">The sequence shown here is derived from an EMBL/GenBank/DDBJ whole genome shotgun (WGS) entry which is preliminary data.</text>
</comment>
<proteinExistence type="inferred from homology"/>